<dbReference type="RefSeq" id="WP_093912461.1">
    <property type="nucleotide sequence ID" value="NZ_FONL01000001.1"/>
</dbReference>
<reference evidence="1 2" key="1">
    <citation type="submission" date="2016-10" db="EMBL/GenBank/DDBJ databases">
        <authorList>
            <person name="de Groot N.N."/>
        </authorList>
    </citation>
    <scope>NUCLEOTIDE SEQUENCE [LARGE SCALE GENOMIC DNA]</scope>
    <source>
        <strain evidence="1 2">DSM 9236</strain>
    </source>
</reference>
<dbReference type="AlphaFoldDB" id="A0A1I1XIN2"/>
<accession>A0A1I1XIN2</accession>
<name>A0A1I1XIN2_9FIRM</name>
<evidence type="ECO:0000313" key="2">
    <source>
        <dbReference type="Proteomes" id="UP000198896"/>
    </source>
</evidence>
<dbReference type="Proteomes" id="UP000198896">
    <property type="component" value="Unassembled WGS sequence"/>
</dbReference>
<organism evidence="1 2">
    <name type="scientific">Succiniclasticum ruminis DSM 9236</name>
    <dbReference type="NCBI Taxonomy" id="1123323"/>
    <lineage>
        <taxon>Bacteria</taxon>
        <taxon>Bacillati</taxon>
        <taxon>Bacillota</taxon>
        <taxon>Negativicutes</taxon>
        <taxon>Acidaminococcales</taxon>
        <taxon>Acidaminococcaceae</taxon>
        <taxon>Succiniclasticum</taxon>
    </lineage>
</organism>
<gene>
    <name evidence="1" type="ORF">SAMN05216245_101277</name>
</gene>
<sequence>MQEWNFKEKYEIIETLLKEINQGRKNFQKCSDDKEFLEPIFYMYDVMEKNALFIRDECRNSIEPAVNKIYALGDKKGGKLTGKEIEKGLHAYFRIGYEQDCLDAMFMMNNELMEALFKAMFPEDEWDSEIIKGYNIGPDVDFDKMPRLPSVLKAFDFESTVKRLEWLVEHYHDDENAKLYLKARQDVRKKYKEKLKIKEMKR</sequence>
<proteinExistence type="predicted"/>
<keyword evidence="2" id="KW-1185">Reference proteome</keyword>
<protein>
    <submittedName>
        <fullName evidence="1">Uncharacterized protein</fullName>
    </submittedName>
</protein>
<dbReference type="EMBL" id="FONL01000001">
    <property type="protein sequence ID" value="SFE07152.1"/>
    <property type="molecule type" value="Genomic_DNA"/>
</dbReference>
<evidence type="ECO:0000313" key="1">
    <source>
        <dbReference type="EMBL" id="SFE07152.1"/>
    </source>
</evidence>